<keyword evidence="5 13" id="KW-0349">Heme</keyword>
<sequence>MVWSSISAIVLTALAIVYYRAIRKFDLFEIPYAKPIPFLGNLWQVFVRGLSFPEVIEKIYNSNPDSKYVGFIEFNTPLLLIRDLDLIKSIAVKNFDHFPNHRLIFEPDLDPLFSKNLFSLRGVRWMEMRQILTSAFTSSKMKSMFVLMRDCAKEYADYFAPLAADQSKEIELKDAVCAKPFKLPPRVPGAKSYVVQANESVCIPIYGIHHDPQYYPEPKNFNPDRFYDYSRQTIKSSSFLSFGLGPRMCMGNKFALLGTKLLFFHIFAKCNLSPCVRSSIPLKLSMNGFHMTSENGFWLKIKPRSVNTAEPETNVIPGTTILIEKVPDRHPEN</sequence>
<evidence type="ECO:0000256" key="9">
    <source>
        <dbReference type="ARBA" id="ARBA00023002"/>
    </source>
</evidence>
<evidence type="ECO:0000256" key="4">
    <source>
        <dbReference type="ARBA" id="ARBA00010617"/>
    </source>
</evidence>
<keyword evidence="9 14" id="KW-0560">Oxidoreductase</keyword>
<gene>
    <name evidence="16" type="ORF">WN51_02459</name>
</gene>
<feature type="transmembrane region" description="Helical" evidence="15">
    <location>
        <begin position="6"/>
        <end position="22"/>
    </location>
</feature>
<keyword evidence="17" id="KW-1185">Reference proteome</keyword>
<dbReference type="GO" id="GO:0016705">
    <property type="term" value="F:oxidoreductase activity, acting on paired donors, with incorporation or reduction of molecular oxygen"/>
    <property type="evidence" value="ECO:0007669"/>
    <property type="project" value="InterPro"/>
</dbReference>
<dbReference type="SUPFAM" id="SSF48264">
    <property type="entry name" value="Cytochrome P450"/>
    <property type="match status" value="2"/>
</dbReference>
<protein>
    <submittedName>
        <fullName evidence="16">Cytochrome P450 9e2</fullName>
    </submittedName>
</protein>
<dbReference type="PRINTS" id="PR00463">
    <property type="entry name" value="EP450I"/>
</dbReference>
<dbReference type="InterPro" id="IPR017972">
    <property type="entry name" value="Cyt_P450_CS"/>
</dbReference>
<comment type="similarity">
    <text evidence="4 14">Belongs to the cytochrome P450 family.</text>
</comment>
<evidence type="ECO:0000256" key="8">
    <source>
        <dbReference type="ARBA" id="ARBA00022848"/>
    </source>
</evidence>
<evidence type="ECO:0000256" key="15">
    <source>
        <dbReference type="SAM" id="Phobius"/>
    </source>
</evidence>
<dbReference type="Proteomes" id="UP000053105">
    <property type="component" value="Unassembled WGS sequence"/>
</dbReference>
<evidence type="ECO:0000256" key="2">
    <source>
        <dbReference type="ARBA" id="ARBA00004174"/>
    </source>
</evidence>
<dbReference type="InterPro" id="IPR050476">
    <property type="entry name" value="Insect_CytP450_Detox"/>
</dbReference>
<keyword evidence="7" id="KW-0256">Endoplasmic reticulum</keyword>
<evidence type="ECO:0000256" key="11">
    <source>
        <dbReference type="ARBA" id="ARBA00023033"/>
    </source>
</evidence>
<comment type="subcellular location">
    <subcellularLocation>
        <location evidence="3">Endoplasmic reticulum membrane</location>
        <topology evidence="3">Peripheral membrane protein</topology>
    </subcellularLocation>
    <subcellularLocation>
        <location evidence="2">Microsome membrane</location>
        <topology evidence="2">Peripheral membrane protein</topology>
    </subcellularLocation>
</comment>
<keyword evidence="12 15" id="KW-0472">Membrane</keyword>
<dbReference type="PANTHER" id="PTHR24292">
    <property type="entry name" value="CYTOCHROME P450"/>
    <property type="match status" value="1"/>
</dbReference>
<evidence type="ECO:0000256" key="6">
    <source>
        <dbReference type="ARBA" id="ARBA00022723"/>
    </source>
</evidence>
<proteinExistence type="inferred from homology"/>
<evidence type="ECO:0000256" key="10">
    <source>
        <dbReference type="ARBA" id="ARBA00023004"/>
    </source>
</evidence>
<dbReference type="PROSITE" id="PS00086">
    <property type="entry name" value="CYTOCHROME_P450"/>
    <property type="match status" value="1"/>
</dbReference>
<keyword evidence="6 13" id="KW-0479">Metal-binding</keyword>
<dbReference type="InterPro" id="IPR002401">
    <property type="entry name" value="Cyt_P450_E_grp-I"/>
</dbReference>
<dbReference type="InterPro" id="IPR001128">
    <property type="entry name" value="Cyt_P450"/>
</dbReference>
<keyword evidence="10 13" id="KW-0408">Iron</keyword>
<dbReference type="InterPro" id="IPR036396">
    <property type="entry name" value="Cyt_P450_sf"/>
</dbReference>
<reference evidence="16 17" key="1">
    <citation type="submission" date="2015-07" db="EMBL/GenBank/DDBJ databases">
        <title>The genome of Melipona quadrifasciata.</title>
        <authorList>
            <person name="Pan H."/>
            <person name="Kapheim K."/>
        </authorList>
    </citation>
    <scope>NUCLEOTIDE SEQUENCE [LARGE SCALE GENOMIC DNA]</scope>
    <source>
        <strain evidence="16">0111107301</strain>
        <tissue evidence="16">Whole body</tissue>
    </source>
</reference>
<keyword evidence="15" id="KW-1133">Transmembrane helix</keyword>
<evidence type="ECO:0000313" key="17">
    <source>
        <dbReference type="Proteomes" id="UP000053105"/>
    </source>
</evidence>
<dbReference type="OrthoDB" id="2789670at2759"/>
<dbReference type="GO" id="GO:0020037">
    <property type="term" value="F:heme binding"/>
    <property type="evidence" value="ECO:0007669"/>
    <property type="project" value="InterPro"/>
</dbReference>
<comment type="cofactor">
    <cofactor evidence="1 13">
        <name>heme</name>
        <dbReference type="ChEBI" id="CHEBI:30413"/>
    </cofactor>
</comment>
<dbReference type="GO" id="GO:0005789">
    <property type="term" value="C:endoplasmic reticulum membrane"/>
    <property type="evidence" value="ECO:0007669"/>
    <property type="project" value="UniProtKB-SubCell"/>
</dbReference>
<evidence type="ECO:0000256" key="7">
    <source>
        <dbReference type="ARBA" id="ARBA00022824"/>
    </source>
</evidence>
<evidence type="ECO:0000256" key="5">
    <source>
        <dbReference type="ARBA" id="ARBA00022617"/>
    </source>
</evidence>
<dbReference type="EMBL" id="KQ435834">
    <property type="protein sequence ID" value="KOX71588.1"/>
    <property type="molecule type" value="Genomic_DNA"/>
</dbReference>
<keyword evidence="11 14" id="KW-0503">Monooxygenase</keyword>
<feature type="binding site" description="axial binding residue" evidence="13">
    <location>
        <position position="249"/>
    </location>
    <ligand>
        <name>heme</name>
        <dbReference type="ChEBI" id="CHEBI:30413"/>
    </ligand>
    <ligandPart>
        <name>Fe</name>
        <dbReference type="ChEBI" id="CHEBI:18248"/>
    </ligandPart>
</feature>
<evidence type="ECO:0000256" key="14">
    <source>
        <dbReference type="RuleBase" id="RU000461"/>
    </source>
</evidence>
<dbReference type="Gene3D" id="1.10.630.10">
    <property type="entry name" value="Cytochrome P450"/>
    <property type="match status" value="2"/>
</dbReference>
<evidence type="ECO:0000256" key="1">
    <source>
        <dbReference type="ARBA" id="ARBA00001971"/>
    </source>
</evidence>
<organism evidence="16 17">
    <name type="scientific">Melipona quadrifasciata</name>
    <dbReference type="NCBI Taxonomy" id="166423"/>
    <lineage>
        <taxon>Eukaryota</taxon>
        <taxon>Metazoa</taxon>
        <taxon>Ecdysozoa</taxon>
        <taxon>Arthropoda</taxon>
        <taxon>Hexapoda</taxon>
        <taxon>Insecta</taxon>
        <taxon>Pterygota</taxon>
        <taxon>Neoptera</taxon>
        <taxon>Endopterygota</taxon>
        <taxon>Hymenoptera</taxon>
        <taxon>Apocrita</taxon>
        <taxon>Aculeata</taxon>
        <taxon>Apoidea</taxon>
        <taxon>Anthophila</taxon>
        <taxon>Apidae</taxon>
        <taxon>Melipona</taxon>
    </lineage>
</organism>
<dbReference type="AlphaFoldDB" id="A0A0N0BEA5"/>
<keyword evidence="15" id="KW-0812">Transmembrane</keyword>
<dbReference type="PANTHER" id="PTHR24292:SF54">
    <property type="entry name" value="CYP9F3-RELATED"/>
    <property type="match status" value="1"/>
</dbReference>
<name>A0A0N0BEA5_9HYME</name>
<evidence type="ECO:0000256" key="12">
    <source>
        <dbReference type="ARBA" id="ARBA00023136"/>
    </source>
</evidence>
<evidence type="ECO:0000313" key="16">
    <source>
        <dbReference type="EMBL" id="KOX71588.1"/>
    </source>
</evidence>
<dbReference type="Pfam" id="PF00067">
    <property type="entry name" value="p450"/>
    <property type="match status" value="2"/>
</dbReference>
<evidence type="ECO:0000256" key="13">
    <source>
        <dbReference type="PIRSR" id="PIRSR602401-1"/>
    </source>
</evidence>
<dbReference type="GO" id="GO:0005506">
    <property type="term" value="F:iron ion binding"/>
    <property type="evidence" value="ECO:0007669"/>
    <property type="project" value="InterPro"/>
</dbReference>
<dbReference type="GO" id="GO:0004497">
    <property type="term" value="F:monooxygenase activity"/>
    <property type="evidence" value="ECO:0007669"/>
    <property type="project" value="UniProtKB-KW"/>
</dbReference>
<evidence type="ECO:0000256" key="3">
    <source>
        <dbReference type="ARBA" id="ARBA00004406"/>
    </source>
</evidence>
<accession>A0A0N0BEA5</accession>
<keyword evidence="8" id="KW-0492">Microsome</keyword>
<dbReference type="STRING" id="166423.A0A0N0BEA5"/>